<dbReference type="RefSeq" id="WP_267676047.1">
    <property type="nucleotide sequence ID" value="NZ_CP113088.1"/>
</dbReference>
<feature type="transmembrane region" description="Helical" evidence="1">
    <location>
        <begin position="7"/>
        <end position="29"/>
    </location>
</feature>
<name>A0A9E8MV11_9FLAO</name>
<protein>
    <submittedName>
        <fullName evidence="2">Uncharacterized protein</fullName>
    </submittedName>
</protein>
<dbReference type="EMBL" id="CP113088">
    <property type="protein sequence ID" value="WAC01434.1"/>
    <property type="molecule type" value="Genomic_DNA"/>
</dbReference>
<accession>A0A9E8MV11</accession>
<dbReference type="KEGG" id="lnu:N7U66_15530"/>
<keyword evidence="1" id="KW-0812">Transmembrane</keyword>
<dbReference type="Proteomes" id="UP001164705">
    <property type="component" value="Chromosome"/>
</dbReference>
<feature type="transmembrane region" description="Helical" evidence="1">
    <location>
        <begin position="49"/>
        <end position="68"/>
    </location>
</feature>
<evidence type="ECO:0000313" key="3">
    <source>
        <dbReference type="Proteomes" id="UP001164705"/>
    </source>
</evidence>
<keyword evidence="1" id="KW-1133">Transmembrane helix</keyword>
<dbReference type="AlphaFoldDB" id="A0A9E8MV11"/>
<keyword evidence="3" id="KW-1185">Reference proteome</keyword>
<gene>
    <name evidence="2" type="ORF">N7U66_15530</name>
</gene>
<evidence type="ECO:0000256" key="1">
    <source>
        <dbReference type="SAM" id="Phobius"/>
    </source>
</evidence>
<proteinExistence type="predicted"/>
<reference evidence="2" key="1">
    <citation type="submission" date="2022-11" db="EMBL/GenBank/DDBJ databases">
        <title>Lacinutrix neustonica HL-RS19T sp. nov., isolated from the surface microlayer sample of brackish Lake Shihwa.</title>
        <authorList>
            <person name="Choi J.Y."/>
            <person name="Hwang C.Y."/>
        </authorList>
    </citation>
    <scope>NUCLEOTIDE SEQUENCE</scope>
    <source>
        <strain evidence="2">HL-RS19</strain>
    </source>
</reference>
<organism evidence="2 3">
    <name type="scientific">Lacinutrix neustonica</name>
    <dbReference type="NCBI Taxonomy" id="2980107"/>
    <lineage>
        <taxon>Bacteria</taxon>
        <taxon>Pseudomonadati</taxon>
        <taxon>Bacteroidota</taxon>
        <taxon>Flavobacteriia</taxon>
        <taxon>Flavobacteriales</taxon>
        <taxon>Flavobacteriaceae</taxon>
        <taxon>Lacinutrix</taxon>
    </lineage>
</organism>
<sequence length="79" mass="8626">MINKNVIIGLAIGLVTTLIGITCYTIFIGLQLGLSTEGILNKITSTSVLGKRASIGALLNIPIFYLFLNKKRKRMPKAY</sequence>
<evidence type="ECO:0000313" key="2">
    <source>
        <dbReference type="EMBL" id="WAC01434.1"/>
    </source>
</evidence>
<keyword evidence="1" id="KW-0472">Membrane</keyword>